<comment type="subcellular location">
    <subcellularLocation>
        <location evidence="1">Cell membrane</location>
        <topology evidence="1">Multi-pass membrane protein</topology>
    </subcellularLocation>
</comment>
<evidence type="ECO:0000256" key="7">
    <source>
        <dbReference type="ARBA" id="ARBA00023136"/>
    </source>
</evidence>
<proteinExistence type="inferred from homology"/>
<comment type="similarity">
    <text evidence="2">Belongs to the ABC transporter superfamily.</text>
</comment>
<evidence type="ECO:0000256" key="2">
    <source>
        <dbReference type="ARBA" id="ARBA00005417"/>
    </source>
</evidence>
<feature type="transmembrane region" description="Helical" evidence="9">
    <location>
        <begin position="59"/>
        <end position="79"/>
    </location>
</feature>
<dbReference type="InterPro" id="IPR039421">
    <property type="entry name" value="Type_1_exporter"/>
</dbReference>
<feature type="transmembrane region" description="Helical" evidence="9">
    <location>
        <begin position="29"/>
        <end position="47"/>
    </location>
</feature>
<dbReference type="InterPro" id="IPR003593">
    <property type="entry name" value="AAA+_ATPase"/>
</dbReference>
<gene>
    <name evidence="12" type="ORF">LQG66_25795</name>
</gene>
<dbReference type="SUPFAM" id="SSF90123">
    <property type="entry name" value="ABC transporter transmembrane region"/>
    <property type="match status" value="1"/>
</dbReference>
<evidence type="ECO:0000256" key="4">
    <source>
        <dbReference type="ARBA" id="ARBA00022741"/>
    </source>
</evidence>
<dbReference type="Gene3D" id="3.40.50.300">
    <property type="entry name" value="P-loop containing nucleotide triphosphate hydrolases"/>
    <property type="match status" value="1"/>
</dbReference>
<dbReference type="InterPro" id="IPR011527">
    <property type="entry name" value="ABC1_TM_dom"/>
</dbReference>
<evidence type="ECO:0000256" key="1">
    <source>
        <dbReference type="ARBA" id="ARBA00004651"/>
    </source>
</evidence>
<dbReference type="PANTHER" id="PTHR24221">
    <property type="entry name" value="ATP-BINDING CASSETTE SUB-FAMILY B"/>
    <property type="match status" value="1"/>
</dbReference>
<evidence type="ECO:0000313" key="13">
    <source>
        <dbReference type="Proteomes" id="UP001431010"/>
    </source>
</evidence>
<reference evidence="12" key="1">
    <citation type="journal article" date="2024" name="Antonie Van Leeuwenhoek">
        <title>Bradyrhizobium ontarionense sp. nov., a novel bacterial symbiont isolated from Aeschynomene indica (Indian jointvetch), harbours photosynthesis, nitrogen fixation and nitrous oxide (N2O) reductase genes.</title>
        <authorList>
            <person name="Bromfield E.S.P."/>
            <person name="Cloutier S."/>
        </authorList>
    </citation>
    <scope>NUCLEOTIDE SEQUENCE</scope>
    <source>
        <strain evidence="12">A19</strain>
    </source>
</reference>
<organism evidence="12 13">
    <name type="scientific">Bradyrhizobium ontarionense</name>
    <dbReference type="NCBI Taxonomy" id="2898149"/>
    <lineage>
        <taxon>Bacteria</taxon>
        <taxon>Pseudomonadati</taxon>
        <taxon>Pseudomonadota</taxon>
        <taxon>Alphaproteobacteria</taxon>
        <taxon>Hyphomicrobiales</taxon>
        <taxon>Nitrobacteraceae</taxon>
        <taxon>Bradyrhizobium</taxon>
    </lineage>
</organism>
<accession>A0ABY3R6P0</accession>
<name>A0ABY3R6P0_9BRAD</name>
<dbReference type="PROSITE" id="PS00211">
    <property type="entry name" value="ABC_TRANSPORTER_1"/>
    <property type="match status" value="1"/>
</dbReference>
<dbReference type="InterPro" id="IPR036640">
    <property type="entry name" value="ABC1_TM_sf"/>
</dbReference>
<sequence>MRDGAAAGLFAGPMQKALARCSLIFAGVAVFSGAINLLALTGSLYMLQVYDRVLPSRSVPTLIGLSLLMLGLYVANGFLDFVRVRVMSRVGVRIDDELRDRVFAAVQLLPLRSRHGGDGLQPVRDLDQIRSYLSGLGPTALFDLPWIPVYLAVIFVLHPLLGVFSVAGGLVLVALTFVTDVRSKGPLKAAALSASRRLALGEAARRNAEVIQAMGLGPRLARRWSKVNAIHIDDQLEASDAVAGISAISKVFRLLLQSGMLGLGAYLVIIGSLSAGSIIAASIIMSRSLAPIETSIAHWRGFVSARQSYRRLSDLFRALPPVPTAGVQLPAPKSSLAVENLSVAPPGAGKPVLLNVAFALSAGDALGIIGPSASGKSSLARALVGVWQPLKANGSGPTGGVRLDGATLDQWAPAELGRHIGYLPQSIELFDGTVADNICRFDETATSEKIIAAARAAGVHELIVHLPSGYETEVGEGGSVLSAGQRQRIALARALYGDPFLVVLDEPNANLDHSGDVALTDAILSVRQRGGIVIVVAHRPSALAGIDKVLALVDGRVQALGAKDEILRRMLQPASVAQRPAASSTSGLKVVTEALAGAMP</sequence>
<dbReference type="Gene3D" id="1.20.1560.10">
    <property type="entry name" value="ABC transporter type 1, transmembrane domain"/>
    <property type="match status" value="1"/>
</dbReference>
<dbReference type="InterPro" id="IPR003439">
    <property type="entry name" value="ABC_transporter-like_ATP-bd"/>
</dbReference>
<keyword evidence="6 9" id="KW-1133">Transmembrane helix</keyword>
<dbReference type="RefSeq" id="WP_231318455.1">
    <property type="nucleotide sequence ID" value="NZ_CP088156.1"/>
</dbReference>
<dbReference type="InterPro" id="IPR027417">
    <property type="entry name" value="P-loop_NTPase"/>
</dbReference>
<keyword evidence="7 9" id="KW-0472">Membrane</keyword>
<dbReference type="PROSITE" id="PS50893">
    <property type="entry name" value="ABC_TRANSPORTER_2"/>
    <property type="match status" value="1"/>
</dbReference>
<dbReference type="InterPro" id="IPR047957">
    <property type="entry name" value="ABC_AprD-like_6TM"/>
</dbReference>
<dbReference type="PROSITE" id="PS50929">
    <property type="entry name" value="ABC_TM1F"/>
    <property type="match status" value="1"/>
</dbReference>
<evidence type="ECO:0000256" key="5">
    <source>
        <dbReference type="ARBA" id="ARBA00022840"/>
    </source>
</evidence>
<keyword evidence="5" id="KW-0067">ATP-binding</keyword>
<keyword evidence="3 9" id="KW-0812">Transmembrane</keyword>
<evidence type="ECO:0000256" key="6">
    <source>
        <dbReference type="ARBA" id="ARBA00022989"/>
    </source>
</evidence>
<dbReference type="InterPro" id="IPR010128">
    <property type="entry name" value="ATPase_T1SS_PrtD-like"/>
</dbReference>
<dbReference type="NCBIfam" id="TIGR01842">
    <property type="entry name" value="type_I_sec_PrtD"/>
    <property type="match status" value="1"/>
</dbReference>
<dbReference type="Pfam" id="PF00005">
    <property type="entry name" value="ABC_tran"/>
    <property type="match status" value="1"/>
</dbReference>
<dbReference type="Pfam" id="PF00664">
    <property type="entry name" value="ABC_membrane"/>
    <property type="match status" value="1"/>
</dbReference>
<keyword evidence="4" id="KW-0547">Nucleotide-binding</keyword>
<feature type="domain" description="ABC transmembrane type-1" evidence="11">
    <location>
        <begin position="26"/>
        <end position="304"/>
    </location>
</feature>
<feature type="domain" description="ABC transporter" evidence="10">
    <location>
        <begin position="336"/>
        <end position="579"/>
    </location>
</feature>
<dbReference type="EMBL" id="CP088156">
    <property type="protein sequence ID" value="UFZ02669.1"/>
    <property type="molecule type" value="Genomic_DNA"/>
</dbReference>
<evidence type="ECO:0000256" key="3">
    <source>
        <dbReference type="ARBA" id="ARBA00022692"/>
    </source>
</evidence>
<dbReference type="PANTHER" id="PTHR24221:SF654">
    <property type="entry name" value="ATP-BINDING CASSETTE SUB-FAMILY B MEMBER 6"/>
    <property type="match status" value="1"/>
</dbReference>
<evidence type="ECO:0000256" key="8">
    <source>
        <dbReference type="ARBA" id="ARBA00024722"/>
    </source>
</evidence>
<protein>
    <submittedName>
        <fullName evidence="12">Type I secretion system permease/ATPase</fullName>
    </submittedName>
</protein>
<evidence type="ECO:0000256" key="9">
    <source>
        <dbReference type="SAM" id="Phobius"/>
    </source>
</evidence>
<evidence type="ECO:0000313" key="12">
    <source>
        <dbReference type="EMBL" id="UFZ02669.1"/>
    </source>
</evidence>
<evidence type="ECO:0000259" key="10">
    <source>
        <dbReference type="PROSITE" id="PS50893"/>
    </source>
</evidence>
<dbReference type="CDD" id="cd18586">
    <property type="entry name" value="ABC_6TM_PrtD_like"/>
    <property type="match status" value="1"/>
</dbReference>
<keyword evidence="13" id="KW-1185">Reference proteome</keyword>
<dbReference type="SMART" id="SM00382">
    <property type="entry name" value="AAA"/>
    <property type="match status" value="1"/>
</dbReference>
<comment type="function">
    <text evidence="8">Involved in beta-(1--&gt;2)glucan export. Transmembrane domains (TMD) form a pore in the inner membrane and the ATP-binding domain (NBD) is responsible for energy generation.</text>
</comment>
<dbReference type="SUPFAM" id="SSF52540">
    <property type="entry name" value="P-loop containing nucleoside triphosphate hydrolases"/>
    <property type="match status" value="1"/>
</dbReference>
<feature type="transmembrane region" description="Helical" evidence="9">
    <location>
        <begin position="149"/>
        <end position="178"/>
    </location>
</feature>
<dbReference type="InterPro" id="IPR017871">
    <property type="entry name" value="ABC_transporter-like_CS"/>
</dbReference>
<evidence type="ECO:0000259" key="11">
    <source>
        <dbReference type="PROSITE" id="PS50929"/>
    </source>
</evidence>
<feature type="transmembrane region" description="Helical" evidence="9">
    <location>
        <begin position="263"/>
        <end position="285"/>
    </location>
</feature>
<dbReference type="Proteomes" id="UP001431010">
    <property type="component" value="Chromosome"/>
</dbReference>